<feature type="region of interest" description="Disordered" evidence="1">
    <location>
        <begin position="57"/>
        <end position="124"/>
    </location>
</feature>
<gene>
    <name evidence="2" type="ORF">CM83_46944</name>
</gene>
<reference evidence="2" key="1">
    <citation type="journal article" date="2014" name="PLoS ONE">
        <title>Transcriptome-Based Identification of ABC Transporters in the Western Tarnished Plant Bug Lygus hesperus.</title>
        <authorList>
            <person name="Hull J.J."/>
            <person name="Chaney K."/>
            <person name="Geib S.M."/>
            <person name="Fabrick J.A."/>
            <person name="Brent C.S."/>
            <person name="Walsh D."/>
            <person name="Lavine L.C."/>
        </authorList>
    </citation>
    <scope>NUCLEOTIDE SEQUENCE</scope>
</reference>
<dbReference type="EMBL" id="GBHO01003164">
    <property type="protein sequence ID" value="JAG40440.1"/>
    <property type="molecule type" value="Transcribed_RNA"/>
</dbReference>
<name>A0A0A9ZF03_LYGHE</name>
<organism evidence="2">
    <name type="scientific">Lygus hesperus</name>
    <name type="common">Western plant bug</name>
    <dbReference type="NCBI Taxonomy" id="30085"/>
    <lineage>
        <taxon>Eukaryota</taxon>
        <taxon>Metazoa</taxon>
        <taxon>Ecdysozoa</taxon>
        <taxon>Arthropoda</taxon>
        <taxon>Hexapoda</taxon>
        <taxon>Insecta</taxon>
        <taxon>Pterygota</taxon>
        <taxon>Neoptera</taxon>
        <taxon>Paraneoptera</taxon>
        <taxon>Hemiptera</taxon>
        <taxon>Heteroptera</taxon>
        <taxon>Panheteroptera</taxon>
        <taxon>Cimicomorpha</taxon>
        <taxon>Miridae</taxon>
        <taxon>Mirini</taxon>
        <taxon>Lygus</taxon>
    </lineage>
</organism>
<evidence type="ECO:0000256" key="1">
    <source>
        <dbReference type="SAM" id="MobiDB-lite"/>
    </source>
</evidence>
<protein>
    <submittedName>
        <fullName evidence="2">Uncharacterized protein</fullName>
    </submittedName>
</protein>
<evidence type="ECO:0000313" key="2">
    <source>
        <dbReference type="EMBL" id="JAG40440.1"/>
    </source>
</evidence>
<sequence>MVIRHGKKIFPASLHTTLLQMLVDQNVSRDLIMRMIHNVYESLDDGGVGICCVTTKSNSGNNNSHNNNSNAQVSSSSAKDNVNSSEVACFTSSNTNNNGSSSSSSPTASVNNNVSTTNGKGEIKEYKSNDRFRVLQALLRYHQ</sequence>
<proteinExistence type="predicted"/>
<dbReference type="AlphaFoldDB" id="A0A0A9ZF03"/>
<reference evidence="2" key="2">
    <citation type="submission" date="2014-07" db="EMBL/GenBank/DDBJ databases">
        <authorList>
            <person name="Hull J."/>
        </authorList>
    </citation>
    <scope>NUCLEOTIDE SEQUENCE</scope>
</reference>
<feature type="compositionally biased region" description="Low complexity" evidence="1">
    <location>
        <begin position="57"/>
        <end position="118"/>
    </location>
</feature>
<accession>A0A0A9ZF03</accession>